<dbReference type="Pfam" id="PF00557">
    <property type="entry name" value="Peptidase_M24"/>
    <property type="match status" value="1"/>
</dbReference>
<dbReference type="Proteomes" id="UP000006072">
    <property type="component" value="Unassembled WGS sequence"/>
</dbReference>
<dbReference type="Gene3D" id="3.40.350.10">
    <property type="entry name" value="Creatinase/prolidase N-terminal domain"/>
    <property type="match status" value="1"/>
</dbReference>
<dbReference type="InterPro" id="IPR000587">
    <property type="entry name" value="Creatinase_N"/>
</dbReference>
<sequence>MMRTAHPEVDSARLRQFISRTYADAAAEPTVHAFTAAEYERRRAALQDAARRAGLDLVLVSSPDAMCWLHGYQSRWYRAQSSTRWPPFQCTVLHVGSGRYVVYDVEHHADLIRRTSVAEDVVLSRDDDGDAVLRLIIDDLLVRGWLDGTVGMEFHSHVPNRATSEIIEVALRSAGCRVVDASAVTRSVRLVKSAAEIAVIERAAAICDTGLRALQAEVRVGMTEKQAWGVMISAMAQAGGEPAALHESVVVGPIELGHAYASDRVIRRGDVLCADPCGVVDRYHANIERWFVVGQDPTDELYRLAEIEAAAFAILCDRAADGVRVCEVTAEIENLLRDNGLWGLHDWNGGYELGLSFPPDWVGEWTFTVGEPSEDIFRTGVVTNYESIVLYPMIDTVVFGEHGARTLSTLPLDVLRTG</sequence>
<dbReference type="PANTHER" id="PTHR46112:SF2">
    <property type="entry name" value="XAA-PRO AMINOPEPTIDASE P-RELATED"/>
    <property type="match status" value="1"/>
</dbReference>
<dbReference type="PANTHER" id="PTHR46112">
    <property type="entry name" value="AMINOPEPTIDASE"/>
    <property type="match status" value="1"/>
</dbReference>
<dbReference type="SUPFAM" id="SSF53092">
    <property type="entry name" value="Creatinase/prolidase N-terminal domain"/>
    <property type="match status" value="1"/>
</dbReference>
<dbReference type="InterPro" id="IPR029149">
    <property type="entry name" value="Creatin/AminoP/Spt16_N"/>
</dbReference>
<organism evidence="3 4">
    <name type="scientific">Mycolicibacterium vaccae ATCC 25954</name>
    <dbReference type="NCBI Taxonomy" id="1194972"/>
    <lineage>
        <taxon>Bacteria</taxon>
        <taxon>Bacillati</taxon>
        <taxon>Actinomycetota</taxon>
        <taxon>Actinomycetes</taxon>
        <taxon>Mycobacteriales</taxon>
        <taxon>Mycobacteriaceae</taxon>
        <taxon>Mycolicibacterium</taxon>
    </lineage>
</organism>
<dbReference type="Gene3D" id="3.90.230.10">
    <property type="entry name" value="Creatinase/methionine aminopeptidase superfamily"/>
    <property type="match status" value="1"/>
</dbReference>
<dbReference type="SUPFAM" id="SSF55920">
    <property type="entry name" value="Creatinase/aminopeptidase"/>
    <property type="match status" value="1"/>
</dbReference>
<dbReference type="InterPro" id="IPR050659">
    <property type="entry name" value="Peptidase_M24B"/>
</dbReference>
<feature type="domain" description="Creatinase N-terminal" evidence="2">
    <location>
        <begin position="42"/>
        <end position="191"/>
    </location>
</feature>
<dbReference type="Pfam" id="PF01321">
    <property type="entry name" value="Creatinase_N"/>
    <property type="match status" value="1"/>
</dbReference>
<gene>
    <name evidence="3" type="ORF">MVAC_17668</name>
</gene>
<dbReference type="HOGENOM" id="CLU_670323_0_0_11"/>
<dbReference type="AlphaFoldDB" id="K0UKR4"/>
<evidence type="ECO:0000313" key="3">
    <source>
        <dbReference type="EMBL" id="EJZ07767.1"/>
    </source>
</evidence>
<dbReference type="eggNOG" id="COG0006">
    <property type="taxonomic scope" value="Bacteria"/>
</dbReference>
<proteinExistence type="predicted"/>
<reference evidence="3 4" key="1">
    <citation type="journal article" date="2012" name="J. Bacteriol.">
        <title>Complete Genome Sequence of Mycobacterium vaccae Type Strain ATCC 25954.</title>
        <authorList>
            <person name="Ho Y.S."/>
            <person name="Adroub S.A."/>
            <person name="Abadi M."/>
            <person name="Al Alwan B."/>
            <person name="Alkhateeb R."/>
            <person name="Gao G."/>
            <person name="Ragab A."/>
            <person name="Ali S."/>
            <person name="van Soolingen D."/>
            <person name="Bitter W."/>
            <person name="Pain A."/>
            <person name="Abdallah A.M."/>
        </authorList>
    </citation>
    <scope>NUCLEOTIDE SEQUENCE [LARGE SCALE GENOMIC DNA]</scope>
    <source>
        <strain evidence="3 4">ATCC 25954</strain>
    </source>
</reference>
<evidence type="ECO:0000313" key="4">
    <source>
        <dbReference type="Proteomes" id="UP000006072"/>
    </source>
</evidence>
<dbReference type="InterPro" id="IPR000994">
    <property type="entry name" value="Pept_M24"/>
</dbReference>
<comment type="caution">
    <text evidence="3">The sequence shown here is derived from an EMBL/GenBank/DDBJ whole genome shotgun (WGS) entry which is preliminary data.</text>
</comment>
<dbReference type="PATRIC" id="fig|1194972.3.peg.3520"/>
<dbReference type="CDD" id="cd01066">
    <property type="entry name" value="APP_MetAP"/>
    <property type="match status" value="1"/>
</dbReference>
<protein>
    <submittedName>
        <fullName evidence="3">Peptidase M24</fullName>
    </submittedName>
</protein>
<dbReference type="InterPro" id="IPR036005">
    <property type="entry name" value="Creatinase/aminopeptidase-like"/>
</dbReference>
<keyword evidence="4" id="KW-1185">Reference proteome</keyword>
<accession>K0UKR4</accession>
<evidence type="ECO:0000259" key="2">
    <source>
        <dbReference type="Pfam" id="PF01321"/>
    </source>
</evidence>
<name>K0UKR4_MYCVA</name>
<evidence type="ECO:0000259" key="1">
    <source>
        <dbReference type="Pfam" id="PF00557"/>
    </source>
</evidence>
<dbReference type="EMBL" id="ALQA01000039">
    <property type="protein sequence ID" value="EJZ07767.1"/>
    <property type="molecule type" value="Genomic_DNA"/>
</dbReference>
<feature type="domain" description="Peptidase M24" evidence="1">
    <location>
        <begin position="200"/>
        <end position="387"/>
    </location>
</feature>